<comment type="caution">
    <text evidence="9">Lacks conserved residue(s) required for the propagation of feature annotation.</text>
</comment>
<feature type="domain" description="G-protein coupled receptors family 2 profile 2" evidence="13">
    <location>
        <begin position="222"/>
        <end position="515"/>
    </location>
</feature>
<feature type="domain" description="FZ" evidence="12">
    <location>
        <begin position="6"/>
        <end position="64"/>
    </location>
</feature>
<feature type="compositionally biased region" description="Gly residues" evidence="10">
    <location>
        <begin position="119"/>
        <end position="138"/>
    </location>
</feature>
<feature type="transmembrane region" description="Helical" evidence="11">
    <location>
        <begin position="395"/>
        <end position="418"/>
    </location>
</feature>
<feature type="disulfide bond" evidence="9">
    <location>
        <begin position="24"/>
        <end position="48"/>
    </location>
</feature>
<dbReference type="CDD" id="cd15035">
    <property type="entry name" value="7tmF_FZD5_FZD8-like"/>
    <property type="match status" value="1"/>
</dbReference>
<dbReference type="SMART" id="SM00063">
    <property type="entry name" value="FRI"/>
    <property type="match status" value="1"/>
</dbReference>
<feature type="transmembrane region" description="Helical" evidence="11">
    <location>
        <begin position="438"/>
        <end position="462"/>
    </location>
</feature>
<evidence type="ECO:0000313" key="14">
    <source>
        <dbReference type="EMBL" id="CRI73781.1"/>
    </source>
</evidence>
<dbReference type="GO" id="GO:0060070">
    <property type="term" value="P:canonical Wnt signaling pathway"/>
    <property type="evidence" value="ECO:0007669"/>
    <property type="project" value="TreeGrafter"/>
</dbReference>
<dbReference type="InterPro" id="IPR015526">
    <property type="entry name" value="Frizzled/SFRP"/>
</dbReference>
<evidence type="ECO:0000256" key="11">
    <source>
        <dbReference type="SAM" id="Phobius"/>
    </source>
</evidence>
<evidence type="ECO:0000256" key="7">
    <source>
        <dbReference type="ARBA" id="ARBA00023157"/>
    </source>
</evidence>
<evidence type="ECO:0000256" key="3">
    <source>
        <dbReference type="ARBA" id="ARBA00022473"/>
    </source>
</evidence>
<evidence type="ECO:0000256" key="2">
    <source>
        <dbReference type="ARBA" id="ARBA00008077"/>
    </source>
</evidence>
<dbReference type="Gene3D" id="1.10.2000.10">
    <property type="entry name" value="Frizzled cysteine-rich domain"/>
    <property type="match status" value="1"/>
</dbReference>
<dbReference type="SMART" id="SM01330">
    <property type="entry name" value="Frizzled"/>
    <property type="match status" value="1"/>
</dbReference>
<dbReference type="PRINTS" id="PR00489">
    <property type="entry name" value="FRIZZLED"/>
</dbReference>
<proteinExistence type="evidence at transcript level"/>
<dbReference type="PANTHER" id="PTHR11309">
    <property type="entry name" value="FRIZZLED"/>
    <property type="match status" value="1"/>
</dbReference>
<organism evidence="14">
    <name type="scientific">Narceus annularis</name>
    <name type="common">Millipede</name>
    <dbReference type="NCBI Taxonomy" id="174156"/>
    <lineage>
        <taxon>Eukaryota</taxon>
        <taxon>Metazoa</taxon>
        <taxon>Ecdysozoa</taxon>
        <taxon>Arthropoda</taxon>
        <taxon>Myriapoda</taxon>
        <taxon>Diplopoda</taxon>
        <taxon>Helminthomorpha</taxon>
        <taxon>Spirobolidae</taxon>
        <taxon>Narceus</taxon>
    </lineage>
</organism>
<keyword evidence="5 11" id="KW-1133">Transmembrane helix</keyword>
<keyword evidence="6 11" id="KW-0472">Membrane</keyword>
<dbReference type="GO" id="GO:0005886">
    <property type="term" value="C:plasma membrane"/>
    <property type="evidence" value="ECO:0007669"/>
    <property type="project" value="TreeGrafter"/>
</dbReference>
<dbReference type="SUPFAM" id="SSF63501">
    <property type="entry name" value="Frizzled cysteine-rich domain"/>
    <property type="match status" value="1"/>
</dbReference>
<feature type="transmembrane region" description="Helical" evidence="11">
    <location>
        <begin position="349"/>
        <end position="369"/>
    </location>
</feature>
<evidence type="ECO:0000256" key="9">
    <source>
        <dbReference type="PROSITE-ProRule" id="PRU00090"/>
    </source>
</evidence>
<sequence length="617" mass="66021">PLHDALPICIEDYHQNLPACRSVCERAKAGCSPLMRQYGFAWPERMNCDRLPTYGDPNQLCMDSKNGSEVSSHTNKYKGADKQQPTPSTSAGGTSRNGGATYRKTPSTGGRHPNKDRPGGSGGGGGVGGSGSSGGAGGTSRDFPIMVVPGGGKVDHTEIFRPTERSHKGPHKGATDLCQCNCYSPLVSINESSALFNKVSTGGEANCAIGCHGAYFTPGERHFAAVFIAICSVLCCLSTAVTVATFLIDMPRFKYPERPIVFLSACYMMVSVGHLVPVVLGRSEVACESSTTVSRYSSSTGGPATCTVVFLLVYFFGMASAIWWVVLAFTWFLAAALKWGNEAIASYSQYFHLAAWLVPSVKTIAVLAVESVDADPLLGICTVGNHDLEAMRGFVLAPLFVYLLLGSSFLLAGFVALFRIRNVIKQQGRARTDKLEKLMIRIGLSSFVYAVSATFVVGFLFYEQHWRPLWERSLTCPCQTQASPMFTLFMFKYFMGPGVGITSGLWVLSGKTLDSWRRFKIRLCGGTLPPRVGGGGGGANGNIEAVTTPQLPMPPPALTLHQTPQGRQQSFGAGTPRLDPMGGSLIVPGRTVIKPLSVSISHISAPGLHKQGPLSHV</sequence>
<comment type="subcellular location">
    <subcellularLocation>
        <location evidence="1">Membrane</location>
        <topology evidence="1">Multi-pass membrane protein</topology>
    </subcellularLocation>
</comment>
<evidence type="ECO:0000256" key="1">
    <source>
        <dbReference type="ARBA" id="ARBA00004141"/>
    </source>
</evidence>
<keyword evidence="3" id="KW-0217">Developmental protein</keyword>
<dbReference type="Gene3D" id="1.20.1070.10">
    <property type="entry name" value="Rhodopsin 7-helix transmembrane proteins"/>
    <property type="match status" value="1"/>
</dbReference>
<evidence type="ECO:0000259" key="12">
    <source>
        <dbReference type="PROSITE" id="PS50038"/>
    </source>
</evidence>
<evidence type="ECO:0000259" key="13">
    <source>
        <dbReference type="PROSITE" id="PS50261"/>
    </source>
</evidence>
<dbReference type="AlphaFoldDB" id="A0A143VP51"/>
<keyword evidence="7 9" id="KW-1015">Disulfide bond</keyword>
<dbReference type="InterPro" id="IPR036790">
    <property type="entry name" value="Frizzled_dom_sf"/>
</dbReference>
<feature type="transmembrane region" description="Helical" evidence="11">
    <location>
        <begin position="482"/>
        <end position="508"/>
    </location>
</feature>
<dbReference type="GO" id="GO:0042813">
    <property type="term" value="F:Wnt receptor activity"/>
    <property type="evidence" value="ECO:0007669"/>
    <property type="project" value="TreeGrafter"/>
</dbReference>
<dbReference type="Pfam" id="PF01534">
    <property type="entry name" value="Frizzled"/>
    <property type="match status" value="1"/>
</dbReference>
<evidence type="ECO:0000256" key="6">
    <source>
        <dbReference type="ARBA" id="ARBA00023136"/>
    </source>
</evidence>
<evidence type="ECO:0000256" key="5">
    <source>
        <dbReference type="ARBA" id="ARBA00022989"/>
    </source>
</evidence>
<comment type="similarity">
    <text evidence="2">Belongs to the G-protein coupled receptor Fz/Smo family.</text>
</comment>
<keyword evidence="8" id="KW-0675">Receptor</keyword>
<protein>
    <submittedName>
        <fullName evidence="14">Frizzled-2</fullName>
    </submittedName>
</protein>
<dbReference type="FunFam" id="1.20.1070.10:FF:000262">
    <property type="entry name" value="Frizzled 2"/>
    <property type="match status" value="1"/>
</dbReference>
<dbReference type="PANTHER" id="PTHR11309:SF126">
    <property type="entry name" value="FRIZZLED-2"/>
    <property type="match status" value="1"/>
</dbReference>
<dbReference type="GO" id="GO:0035567">
    <property type="term" value="P:non-canonical Wnt signaling pathway"/>
    <property type="evidence" value="ECO:0007669"/>
    <property type="project" value="TreeGrafter"/>
</dbReference>
<dbReference type="GO" id="GO:0017147">
    <property type="term" value="F:Wnt-protein binding"/>
    <property type="evidence" value="ECO:0007669"/>
    <property type="project" value="TreeGrafter"/>
</dbReference>
<feature type="transmembrane region" description="Helical" evidence="11">
    <location>
        <begin position="223"/>
        <end position="248"/>
    </location>
</feature>
<dbReference type="InterPro" id="IPR017981">
    <property type="entry name" value="GPCR_2-like_7TM"/>
</dbReference>
<dbReference type="PROSITE" id="PS50038">
    <property type="entry name" value="FZ"/>
    <property type="match status" value="1"/>
</dbReference>
<feature type="compositionally biased region" description="Polar residues" evidence="10">
    <location>
        <begin position="65"/>
        <end position="74"/>
    </location>
</feature>
<evidence type="ECO:0000256" key="10">
    <source>
        <dbReference type="SAM" id="MobiDB-lite"/>
    </source>
</evidence>
<reference evidence="14" key="1">
    <citation type="journal article" date="2015" name="Front Ecol Evol">
        <title>The evolution and expression of panarthropod frizzled genes.</title>
        <authorList>
            <person name="Janssen R."/>
        </authorList>
    </citation>
    <scope>NUCLEOTIDE SEQUENCE</scope>
    <source>
        <tissue evidence="14">Embryos of different developmental stages</tissue>
    </source>
</reference>
<feature type="disulfide bond" evidence="9">
    <location>
        <begin position="20"/>
        <end position="61"/>
    </location>
</feature>
<feature type="compositionally biased region" description="Polar residues" evidence="10">
    <location>
        <begin position="83"/>
        <end position="108"/>
    </location>
</feature>
<dbReference type="InterPro" id="IPR020067">
    <property type="entry name" value="Frizzled_dom"/>
</dbReference>
<name>A0A143VP51_NARAN</name>
<dbReference type="InterPro" id="IPR000539">
    <property type="entry name" value="Frizzled/Smoothened_7TM"/>
</dbReference>
<evidence type="ECO:0000256" key="4">
    <source>
        <dbReference type="ARBA" id="ARBA00022692"/>
    </source>
</evidence>
<dbReference type="Pfam" id="PF01392">
    <property type="entry name" value="Fz"/>
    <property type="match status" value="1"/>
</dbReference>
<feature type="region of interest" description="Disordered" evidence="10">
    <location>
        <begin position="59"/>
        <end position="143"/>
    </location>
</feature>
<feature type="non-terminal residue" evidence="14">
    <location>
        <position position="1"/>
    </location>
</feature>
<gene>
    <name evidence="14" type="primary">frizzled-2</name>
</gene>
<feature type="transmembrane region" description="Helical" evidence="11">
    <location>
        <begin position="260"/>
        <end position="280"/>
    </location>
</feature>
<feature type="transmembrane region" description="Helical" evidence="11">
    <location>
        <begin position="308"/>
        <end position="337"/>
    </location>
</feature>
<accession>A0A143VP51</accession>
<keyword evidence="4 11" id="KW-0812">Transmembrane</keyword>
<dbReference type="PROSITE" id="PS50261">
    <property type="entry name" value="G_PROTEIN_RECEP_F2_4"/>
    <property type="match status" value="1"/>
</dbReference>
<dbReference type="EMBL" id="LN849079">
    <property type="protein sequence ID" value="CRI73781.1"/>
    <property type="molecule type" value="mRNA"/>
</dbReference>
<evidence type="ECO:0000256" key="8">
    <source>
        <dbReference type="ARBA" id="ARBA00023170"/>
    </source>
</evidence>